<comment type="caution">
    <text evidence="2">The sequence shown here is derived from an EMBL/GenBank/DDBJ whole genome shotgun (WGS) entry which is preliminary data.</text>
</comment>
<dbReference type="Proteomes" id="UP000762676">
    <property type="component" value="Unassembled WGS sequence"/>
</dbReference>
<evidence type="ECO:0000313" key="2">
    <source>
        <dbReference type="EMBL" id="GFR68791.1"/>
    </source>
</evidence>
<accession>A0AAV4F6Z4</accession>
<sequence>MCIYPEINEHQAAQINEFMSEKSKRDRGRGGRAGGRQSVHNRLGNRPGLGPQPGQGVMLGNEQMRMMNPRFQMPPGPRGLGMPRRLLGPRHLLRGPRQQMPMRGPVMGGPFNSMFAGARLPQGGDRFPIRPMGPQGNMPMMGPGALLEPMKQLLQRMRGPHPGGPRMNGPGMLPRPDGLMGIPMAGPGPRLFAQNRMLRPPQQLLSPNRGGPMLMGPGGIQTSPNMPSPLRQVRTAGAFSVISNFIHTSFALHI</sequence>
<dbReference type="EMBL" id="BMAT01007661">
    <property type="protein sequence ID" value="GFR68791.1"/>
    <property type="molecule type" value="Genomic_DNA"/>
</dbReference>
<organism evidence="2 3">
    <name type="scientific">Elysia marginata</name>
    <dbReference type="NCBI Taxonomy" id="1093978"/>
    <lineage>
        <taxon>Eukaryota</taxon>
        <taxon>Metazoa</taxon>
        <taxon>Spiralia</taxon>
        <taxon>Lophotrochozoa</taxon>
        <taxon>Mollusca</taxon>
        <taxon>Gastropoda</taxon>
        <taxon>Heterobranchia</taxon>
        <taxon>Euthyneura</taxon>
        <taxon>Panpulmonata</taxon>
        <taxon>Sacoglossa</taxon>
        <taxon>Placobranchoidea</taxon>
        <taxon>Plakobranchidae</taxon>
        <taxon>Elysia</taxon>
    </lineage>
</organism>
<proteinExistence type="predicted"/>
<keyword evidence="3" id="KW-1185">Reference proteome</keyword>
<evidence type="ECO:0000313" key="3">
    <source>
        <dbReference type="Proteomes" id="UP000762676"/>
    </source>
</evidence>
<evidence type="ECO:0000256" key="1">
    <source>
        <dbReference type="SAM" id="MobiDB-lite"/>
    </source>
</evidence>
<reference evidence="2 3" key="1">
    <citation type="journal article" date="2021" name="Elife">
        <title>Chloroplast acquisition without the gene transfer in kleptoplastic sea slugs, Plakobranchus ocellatus.</title>
        <authorList>
            <person name="Maeda T."/>
            <person name="Takahashi S."/>
            <person name="Yoshida T."/>
            <person name="Shimamura S."/>
            <person name="Takaki Y."/>
            <person name="Nagai Y."/>
            <person name="Toyoda A."/>
            <person name="Suzuki Y."/>
            <person name="Arimoto A."/>
            <person name="Ishii H."/>
            <person name="Satoh N."/>
            <person name="Nishiyama T."/>
            <person name="Hasebe M."/>
            <person name="Maruyama T."/>
            <person name="Minagawa J."/>
            <person name="Obokata J."/>
            <person name="Shigenobu S."/>
        </authorList>
    </citation>
    <scope>NUCLEOTIDE SEQUENCE [LARGE SCALE GENOMIC DNA]</scope>
</reference>
<dbReference type="AlphaFoldDB" id="A0AAV4F6Z4"/>
<name>A0AAV4F6Z4_9GAST</name>
<gene>
    <name evidence="2" type="ORF">ElyMa_003742600</name>
</gene>
<protein>
    <submittedName>
        <fullName evidence="2">Uncharacterized protein</fullName>
    </submittedName>
</protein>
<feature type="region of interest" description="Disordered" evidence="1">
    <location>
        <begin position="20"/>
        <end position="55"/>
    </location>
</feature>